<evidence type="ECO:0000313" key="4">
    <source>
        <dbReference type="Proteomes" id="UP001596435"/>
    </source>
</evidence>
<keyword evidence="4" id="KW-1185">Reference proteome</keyword>
<name>A0ABW2FWJ9_9ACTN</name>
<dbReference type="RefSeq" id="WP_345706759.1">
    <property type="nucleotide sequence ID" value="NZ_BAABKV010000001.1"/>
</dbReference>
<evidence type="ECO:0000256" key="2">
    <source>
        <dbReference type="SAM" id="Phobius"/>
    </source>
</evidence>
<gene>
    <name evidence="3" type="ORF">ACFQMG_19050</name>
</gene>
<feature type="compositionally biased region" description="Pro residues" evidence="1">
    <location>
        <begin position="1"/>
        <end position="24"/>
    </location>
</feature>
<dbReference type="EMBL" id="JBHTAJ010000034">
    <property type="protein sequence ID" value="MFC7181651.1"/>
    <property type="molecule type" value="Genomic_DNA"/>
</dbReference>
<keyword evidence="2" id="KW-1133">Transmembrane helix</keyword>
<proteinExistence type="predicted"/>
<keyword evidence="2" id="KW-0812">Transmembrane</keyword>
<organism evidence="3 4">
    <name type="scientific">Kitasatospora paranensis</name>
    <dbReference type="NCBI Taxonomy" id="258053"/>
    <lineage>
        <taxon>Bacteria</taxon>
        <taxon>Bacillati</taxon>
        <taxon>Actinomycetota</taxon>
        <taxon>Actinomycetes</taxon>
        <taxon>Kitasatosporales</taxon>
        <taxon>Streptomycetaceae</taxon>
        <taxon>Kitasatospora</taxon>
    </lineage>
</organism>
<dbReference type="Proteomes" id="UP001596435">
    <property type="component" value="Unassembled WGS sequence"/>
</dbReference>
<evidence type="ECO:0000313" key="3">
    <source>
        <dbReference type="EMBL" id="MFC7181651.1"/>
    </source>
</evidence>
<reference evidence="4" key="1">
    <citation type="journal article" date="2019" name="Int. J. Syst. Evol. Microbiol.">
        <title>The Global Catalogue of Microorganisms (GCM) 10K type strain sequencing project: providing services to taxonomists for standard genome sequencing and annotation.</title>
        <authorList>
            <consortium name="The Broad Institute Genomics Platform"/>
            <consortium name="The Broad Institute Genome Sequencing Center for Infectious Disease"/>
            <person name="Wu L."/>
            <person name="Ma J."/>
        </authorList>
    </citation>
    <scope>NUCLEOTIDE SEQUENCE [LARGE SCALE GENOMIC DNA]</scope>
    <source>
        <strain evidence="4">CGMCC 1.12859</strain>
    </source>
</reference>
<protein>
    <submittedName>
        <fullName evidence="3">Uncharacterized protein</fullName>
    </submittedName>
</protein>
<sequence>MPQPGTVPPPPAYGYPGPPQPPVPQQAYGGPGMPASPPKSRRGLRFWAQMGVLALGAVVLVVALFSDTAPGSKVGDCLHRSTTTTKVTDVSCSDPQANYKVVKRVNNSLTSSCTGTPGVTATYRGSYGRRLHRKHYVLCLAPYSPAGAPGAGASPKKF</sequence>
<keyword evidence="2" id="KW-0472">Membrane</keyword>
<accession>A0ABW2FWJ9</accession>
<comment type="caution">
    <text evidence="3">The sequence shown here is derived from an EMBL/GenBank/DDBJ whole genome shotgun (WGS) entry which is preliminary data.</text>
</comment>
<feature type="transmembrane region" description="Helical" evidence="2">
    <location>
        <begin position="46"/>
        <end position="65"/>
    </location>
</feature>
<evidence type="ECO:0000256" key="1">
    <source>
        <dbReference type="SAM" id="MobiDB-lite"/>
    </source>
</evidence>
<feature type="region of interest" description="Disordered" evidence="1">
    <location>
        <begin position="1"/>
        <end position="40"/>
    </location>
</feature>